<keyword evidence="1" id="KW-1133">Transmembrane helix</keyword>
<dbReference type="Proteomes" id="UP000699975">
    <property type="component" value="Unassembled WGS sequence"/>
</dbReference>
<keyword evidence="3" id="KW-1185">Reference proteome</keyword>
<keyword evidence="1" id="KW-0812">Transmembrane</keyword>
<sequence length="50" mass="5385">MTGLTFLIPIALGMGAMGLAVFFWAMKHGQFEDLDGAAQRILIDDEEDGA</sequence>
<protein>
    <submittedName>
        <fullName evidence="2">Cbb3-type cytochrome oxidase assembly protein CcoS</fullName>
    </submittedName>
</protein>
<dbReference type="Pfam" id="PF03597">
    <property type="entry name" value="FixS"/>
    <property type="match status" value="1"/>
</dbReference>
<gene>
    <name evidence="2" type="primary">ccoS</name>
    <name evidence="2" type="ORF">KCG45_09155</name>
</gene>
<dbReference type="NCBIfam" id="TIGR00847">
    <property type="entry name" value="ccoS"/>
    <property type="match status" value="1"/>
</dbReference>
<keyword evidence="1" id="KW-0472">Membrane</keyword>
<feature type="transmembrane region" description="Helical" evidence="1">
    <location>
        <begin position="6"/>
        <end position="25"/>
    </location>
</feature>
<proteinExistence type="predicted"/>
<organism evidence="2 3">
    <name type="scientific">Erythrobacter ani</name>
    <dbReference type="NCBI Taxonomy" id="2827235"/>
    <lineage>
        <taxon>Bacteria</taxon>
        <taxon>Pseudomonadati</taxon>
        <taxon>Pseudomonadota</taxon>
        <taxon>Alphaproteobacteria</taxon>
        <taxon>Sphingomonadales</taxon>
        <taxon>Erythrobacteraceae</taxon>
        <taxon>Erythrobacter/Porphyrobacter group</taxon>
        <taxon>Erythrobacter</taxon>
    </lineage>
</organism>
<dbReference type="InterPro" id="IPR004714">
    <property type="entry name" value="Cyt_oxidase_maturation_cbb3"/>
</dbReference>
<reference evidence="2 3" key="1">
    <citation type="submission" date="2021-04" db="EMBL/GenBank/DDBJ databases">
        <authorList>
            <person name="Pira H."/>
            <person name="Risdian C."/>
            <person name="Wink J."/>
        </authorList>
    </citation>
    <scope>NUCLEOTIDE SEQUENCE [LARGE SCALE GENOMIC DNA]</scope>
    <source>
        <strain evidence="2 3">WH131</strain>
    </source>
</reference>
<name>A0ABS6SMT4_9SPHN</name>
<comment type="caution">
    <text evidence="2">The sequence shown here is derived from an EMBL/GenBank/DDBJ whole genome shotgun (WGS) entry which is preliminary data.</text>
</comment>
<dbReference type="PANTHER" id="PTHR41532:SF1">
    <property type="entry name" value="FIXS PROTEIN"/>
    <property type="match status" value="1"/>
</dbReference>
<evidence type="ECO:0000313" key="3">
    <source>
        <dbReference type="Proteomes" id="UP000699975"/>
    </source>
</evidence>
<dbReference type="RefSeq" id="WP_218316957.1">
    <property type="nucleotide sequence ID" value="NZ_JAGSPB010000002.1"/>
</dbReference>
<evidence type="ECO:0000313" key="2">
    <source>
        <dbReference type="EMBL" id="MBV7266345.1"/>
    </source>
</evidence>
<dbReference type="EMBL" id="JAGSPB010000002">
    <property type="protein sequence ID" value="MBV7266345.1"/>
    <property type="molecule type" value="Genomic_DNA"/>
</dbReference>
<evidence type="ECO:0000256" key="1">
    <source>
        <dbReference type="SAM" id="Phobius"/>
    </source>
</evidence>
<dbReference type="PANTHER" id="PTHR41532">
    <property type="entry name" value="FIXS PROTEIN"/>
    <property type="match status" value="1"/>
</dbReference>
<accession>A0ABS6SMT4</accession>